<dbReference type="InterPro" id="IPR008266">
    <property type="entry name" value="Tyr_kinase_AS"/>
</dbReference>
<dbReference type="PROSITE" id="PS00109">
    <property type="entry name" value="PROTEIN_KINASE_TYR"/>
    <property type="match status" value="1"/>
</dbReference>
<dbReference type="RefSeq" id="WP_183308377.1">
    <property type="nucleotide sequence ID" value="NZ_JACIEP010000014.1"/>
</dbReference>
<dbReference type="Pfam" id="PF06293">
    <property type="entry name" value="Kdo"/>
    <property type="match status" value="1"/>
</dbReference>
<dbReference type="GO" id="GO:0004674">
    <property type="term" value="F:protein serine/threonine kinase activity"/>
    <property type="evidence" value="ECO:0007669"/>
    <property type="project" value="UniProtKB-KW"/>
</dbReference>
<sequence length="247" mass="29325">MRIVVNPKYEGLDGFIRSIPLIFPWEGEIVYKARNTIKVFEVDGLRVNVKSFKQPILINRFAYRYIRKSKAERSYQNAQYILDKGIKTPDPIAYIEMCSNGLMSESYYISIHEQVEGTMREIYKQSEDQSKELIQAFTLFTAQMHKSGIIHKDYSPGNILYKKVGGGYEFYLIDLNRMKFKKPNILDSCKSFCRLRASNNTLDFIGEEYSKIRKYDEKSCQMLIHLYNRRFWKKHLARHPESRYQFQ</sequence>
<gene>
    <name evidence="2" type="ORF">GGR21_003454</name>
</gene>
<keyword evidence="2" id="KW-0723">Serine/threonine-protein kinase</keyword>
<dbReference type="InterPro" id="IPR000719">
    <property type="entry name" value="Prot_kinase_dom"/>
</dbReference>
<dbReference type="EMBL" id="JACIEP010000014">
    <property type="protein sequence ID" value="MBB4037537.1"/>
    <property type="molecule type" value="Genomic_DNA"/>
</dbReference>
<dbReference type="AlphaFoldDB" id="A0A840CN72"/>
<evidence type="ECO:0000259" key="1">
    <source>
        <dbReference type="PROSITE" id="PS50011"/>
    </source>
</evidence>
<keyword evidence="2" id="KW-0808">Transferase</keyword>
<reference evidence="2 3" key="1">
    <citation type="submission" date="2020-08" db="EMBL/GenBank/DDBJ databases">
        <title>Genomic Encyclopedia of Type Strains, Phase IV (KMG-IV): sequencing the most valuable type-strain genomes for metagenomic binning, comparative biology and taxonomic classification.</title>
        <authorList>
            <person name="Goeker M."/>
        </authorList>
    </citation>
    <scope>NUCLEOTIDE SEQUENCE [LARGE SCALE GENOMIC DNA]</scope>
    <source>
        <strain evidence="2 3">DSM 104969</strain>
    </source>
</reference>
<dbReference type="PROSITE" id="PS50011">
    <property type="entry name" value="PROTEIN_KINASE_DOM"/>
    <property type="match status" value="1"/>
</dbReference>
<proteinExistence type="predicted"/>
<evidence type="ECO:0000313" key="3">
    <source>
        <dbReference type="Proteomes" id="UP000555103"/>
    </source>
</evidence>
<keyword evidence="2" id="KW-0418">Kinase</keyword>
<accession>A0A840CN72</accession>
<name>A0A840CN72_9BACT</name>
<keyword evidence="3" id="KW-1185">Reference proteome</keyword>
<evidence type="ECO:0000313" key="2">
    <source>
        <dbReference type="EMBL" id="MBB4037537.1"/>
    </source>
</evidence>
<feature type="domain" description="Protein kinase" evidence="1">
    <location>
        <begin position="16"/>
        <end position="247"/>
    </location>
</feature>
<dbReference type="GO" id="GO:0005524">
    <property type="term" value="F:ATP binding"/>
    <property type="evidence" value="ECO:0007669"/>
    <property type="project" value="InterPro"/>
</dbReference>
<dbReference type="Proteomes" id="UP000555103">
    <property type="component" value="Unassembled WGS sequence"/>
</dbReference>
<dbReference type="Gene3D" id="1.10.510.10">
    <property type="entry name" value="Transferase(Phosphotransferase) domain 1"/>
    <property type="match status" value="1"/>
</dbReference>
<protein>
    <submittedName>
        <fullName evidence="2">Serine/threonine protein kinase</fullName>
    </submittedName>
</protein>
<comment type="caution">
    <text evidence="2">The sequence shown here is derived from an EMBL/GenBank/DDBJ whole genome shotgun (WGS) entry which is preliminary data.</text>
</comment>
<dbReference type="SUPFAM" id="SSF56112">
    <property type="entry name" value="Protein kinase-like (PK-like)"/>
    <property type="match status" value="1"/>
</dbReference>
<organism evidence="2 3">
    <name type="scientific">Dysgonomonas hofstadii</name>
    <dbReference type="NCBI Taxonomy" id="637886"/>
    <lineage>
        <taxon>Bacteria</taxon>
        <taxon>Pseudomonadati</taxon>
        <taxon>Bacteroidota</taxon>
        <taxon>Bacteroidia</taxon>
        <taxon>Bacteroidales</taxon>
        <taxon>Dysgonomonadaceae</taxon>
        <taxon>Dysgonomonas</taxon>
    </lineage>
</organism>
<dbReference type="InterPro" id="IPR011009">
    <property type="entry name" value="Kinase-like_dom_sf"/>
</dbReference>